<keyword evidence="2" id="KW-0813">Transport</keyword>
<dbReference type="GO" id="GO:0022857">
    <property type="term" value="F:transmembrane transporter activity"/>
    <property type="evidence" value="ECO:0007669"/>
    <property type="project" value="InterPro"/>
</dbReference>
<dbReference type="Pfam" id="PF07690">
    <property type="entry name" value="MFS_1"/>
    <property type="match status" value="1"/>
</dbReference>
<evidence type="ECO:0000259" key="8">
    <source>
        <dbReference type="PROSITE" id="PS50850"/>
    </source>
</evidence>
<name>A0AAU7T7M6_9ACTN</name>
<dbReference type="PANTHER" id="PTHR42718">
    <property type="entry name" value="MAJOR FACILITATOR SUPERFAMILY MULTIDRUG TRANSPORTER MFSC"/>
    <property type="match status" value="1"/>
</dbReference>
<feature type="transmembrane region" description="Helical" evidence="7">
    <location>
        <begin position="294"/>
        <end position="315"/>
    </location>
</feature>
<gene>
    <name evidence="9" type="ORF">ABN611_29705</name>
</gene>
<feature type="transmembrane region" description="Helical" evidence="7">
    <location>
        <begin position="106"/>
        <end position="126"/>
    </location>
</feature>
<dbReference type="InterPro" id="IPR036259">
    <property type="entry name" value="MFS_trans_sf"/>
</dbReference>
<sequence>MERSPALDKVLLTVCAADLLVTLDGTVVTVALPAIQRDLQVAAPQLQWVVTAYTLTLGAFLLVGGRAADFFGRRRVLVWGLTVFTLASAGAGLARDVAVLLPLRALQGLGAAFAVPAALAILSAVYRRERDRQAALGYLSATMDVSMVAGLVLGGVLTATLGWPWCFFVIVPVGLLAAALAPAALPESRDDHAARLDVRGAVLAAVGFAALSLGIVQLQHRDLTAVPLLVAACGVLILFVRVERRTRDPLVRLDVFRHRPLSGANLAISANAGGFGGLMFLSTLNLQQVLGYDALHTGLLYVPLAVSACAGGVITPHLIGRTGVRRTAVISMSVTAATFLLLAWRSEELVVLLVAFLVSGFTFAAAFVPLTSQGLTGVSDGEKGLASGLLQTSTHLGGALVLTVLATAAAFRTSAVSSRSTESAMTSGFSLAFLVGAVLLLLGAATAFRTLPRDVSG</sequence>
<feature type="transmembrane region" description="Helical" evidence="7">
    <location>
        <begin position="12"/>
        <end position="34"/>
    </location>
</feature>
<feature type="transmembrane region" description="Helical" evidence="7">
    <location>
        <begin position="196"/>
        <end position="218"/>
    </location>
</feature>
<dbReference type="PROSITE" id="PS00216">
    <property type="entry name" value="SUGAR_TRANSPORT_1"/>
    <property type="match status" value="1"/>
</dbReference>
<feature type="transmembrane region" description="Helical" evidence="7">
    <location>
        <begin position="138"/>
        <end position="156"/>
    </location>
</feature>
<feature type="transmembrane region" description="Helical" evidence="7">
    <location>
        <begin position="350"/>
        <end position="368"/>
    </location>
</feature>
<feature type="domain" description="Major facilitator superfamily (MFS) profile" evidence="8">
    <location>
        <begin position="10"/>
        <end position="455"/>
    </location>
</feature>
<dbReference type="EMBL" id="CP158165">
    <property type="protein sequence ID" value="XBV22727.1"/>
    <property type="molecule type" value="Genomic_DNA"/>
</dbReference>
<reference evidence="9" key="1">
    <citation type="submission" date="2024-06" db="EMBL/GenBank/DDBJ databases">
        <title>Kribbella sp. strain HUAS MG21 genome sequences.</title>
        <authorList>
            <person name="Mo P."/>
        </authorList>
    </citation>
    <scope>NUCLEOTIDE SEQUENCE</scope>
    <source>
        <strain evidence="9">HUAS MG21</strain>
    </source>
</reference>
<protein>
    <submittedName>
        <fullName evidence="9">MFS transporter</fullName>
    </submittedName>
</protein>
<dbReference type="InterPro" id="IPR020846">
    <property type="entry name" value="MFS_dom"/>
</dbReference>
<dbReference type="AlphaFoldDB" id="A0AAU7T7M6"/>
<evidence type="ECO:0000256" key="1">
    <source>
        <dbReference type="ARBA" id="ARBA00004651"/>
    </source>
</evidence>
<comment type="subcellular location">
    <subcellularLocation>
        <location evidence="1">Cell membrane</location>
        <topology evidence="1">Multi-pass membrane protein</topology>
    </subcellularLocation>
</comment>
<keyword evidence="5 7" id="KW-1133">Transmembrane helix</keyword>
<dbReference type="InterPro" id="IPR005829">
    <property type="entry name" value="Sugar_transporter_CS"/>
</dbReference>
<feature type="transmembrane region" description="Helical" evidence="7">
    <location>
        <begin position="431"/>
        <end position="451"/>
    </location>
</feature>
<dbReference type="PROSITE" id="PS50850">
    <property type="entry name" value="MFS"/>
    <property type="match status" value="1"/>
</dbReference>
<proteinExistence type="predicted"/>
<organism evidence="9">
    <name type="scientific">Kribbella sp. HUAS MG21</name>
    <dbReference type="NCBI Taxonomy" id="3160966"/>
    <lineage>
        <taxon>Bacteria</taxon>
        <taxon>Bacillati</taxon>
        <taxon>Actinomycetota</taxon>
        <taxon>Actinomycetes</taxon>
        <taxon>Propionibacteriales</taxon>
        <taxon>Kribbellaceae</taxon>
        <taxon>Kribbella</taxon>
    </lineage>
</organism>
<dbReference type="RefSeq" id="WP_350275566.1">
    <property type="nucleotide sequence ID" value="NZ_CP158165.1"/>
</dbReference>
<keyword evidence="3" id="KW-1003">Cell membrane</keyword>
<dbReference type="Gene3D" id="1.20.1720.10">
    <property type="entry name" value="Multidrug resistance protein D"/>
    <property type="match status" value="1"/>
</dbReference>
<evidence type="ECO:0000256" key="2">
    <source>
        <dbReference type="ARBA" id="ARBA00022448"/>
    </source>
</evidence>
<accession>A0AAU7T7M6</accession>
<feature type="transmembrane region" description="Helical" evidence="7">
    <location>
        <begin position="46"/>
        <end position="64"/>
    </location>
</feature>
<dbReference type="InterPro" id="IPR011701">
    <property type="entry name" value="MFS"/>
</dbReference>
<keyword evidence="4 7" id="KW-0812">Transmembrane</keyword>
<feature type="transmembrane region" description="Helical" evidence="7">
    <location>
        <begin position="263"/>
        <end position="282"/>
    </location>
</feature>
<dbReference type="GO" id="GO:0005886">
    <property type="term" value="C:plasma membrane"/>
    <property type="evidence" value="ECO:0007669"/>
    <property type="project" value="UniProtKB-SubCell"/>
</dbReference>
<keyword evidence="6 7" id="KW-0472">Membrane</keyword>
<evidence type="ECO:0000313" key="9">
    <source>
        <dbReference type="EMBL" id="XBV22727.1"/>
    </source>
</evidence>
<evidence type="ECO:0000256" key="3">
    <source>
        <dbReference type="ARBA" id="ARBA00022475"/>
    </source>
</evidence>
<feature type="transmembrane region" description="Helical" evidence="7">
    <location>
        <begin position="224"/>
        <end position="242"/>
    </location>
</feature>
<evidence type="ECO:0000256" key="7">
    <source>
        <dbReference type="SAM" id="Phobius"/>
    </source>
</evidence>
<dbReference type="SUPFAM" id="SSF103473">
    <property type="entry name" value="MFS general substrate transporter"/>
    <property type="match status" value="1"/>
</dbReference>
<feature type="transmembrane region" description="Helical" evidence="7">
    <location>
        <begin position="162"/>
        <end position="184"/>
    </location>
</feature>
<evidence type="ECO:0000256" key="4">
    <source>
        <dbReference type="ARBA" id="ARBA00022692"/>
    </source>
</evidence>
<dbReference type="Gene3D" id="1.20.1250.20">
    <property type="entry name" value="MFS general substrate transporter like domains"/>
    <property type="match status" value="1"/>
</dbReference>
<feature type="transmembrane region" description="Helical" evidence="7">
    <location>
        <begin position="76"/>
        <end position="94"/>
    </location>
</feature>
<evidence type="ECO:0000256" key="5">
    <source>
        <dbReference type="ARBA" id="ARBA00022989"/>
    </source>
</evidence>
<evidence type="ECO:0000256" key="6">
    <source>
        <dbReference type="ARBA" id="ARBA00023136"/>
    </source>
</evidence>
<dbReference type="CDD" id="cd17321">
    <property type="entry name" value="MFS_MMR_MDR_like"/>
    <property type="match status" value="1"/>
</dbReference>
<feature type="transmembrane region" description="Helical" evidence="7">
    <location>
        <begin position="389"/>
        <end position="411"/>
    </location>
</feature>
<dbReference type="PANTHER" id="PTHR42718:SF46">
    <property type="entry name" value="BLR6921 PROTEIN"/>
    <property type="match status" value="1"/>
</dbReference>